<dbReference type="SUPFAM" id="SSF54909">
    <property type="entry name" value="Dimeric alpha+beta barrel"/>
    <property type="match status" value="1"/>
</dbReference>
<dbReference type="Proteomes" id="UP000233837">
    <property type="component" value="Unassembled WGS sequence"/>
</dbReference>
<dbReference type="PROSITE" id="PS51502">
    <property type="entry name" value="S_R_A_B_BARREL"/>
    <property type="match status" value="1"/>
</dbReference>
<dbReference type="STRING" id="906689.A0A2I0XHA5"/>
<keyword evidence="3" id="KW-1185">Reference proteome</keyword>
<evidence type="ECO:0000259" key="1">
    <source>
        <dbReference type="PROSITE" id="PS51502"/>
    </source>
</evidence>
<organism evidence="2 3">
    <name type="scientific">Dendrobium catenatum</name>
    <dbReference type="NCBI Taxonomy" id="906689"/>
    <lineage>
        <taxon>Eukaryota</taxon>
        <taxon>Viridiplantae</taxon>
        <taxon>Streptophyta</taxon>
        <taxon>Embryophyta</taxon>
        <taxon>Tracheophyta</taxon>
        <taxon>Spermatophyta</taxon>
        <taxon>Magnoliopsida</taxon>
        <taxon>Liliopsida</taxon>
        <taxon>Asparagales</taxon>
        <taxon>Orchidaceae</taxon>
        <taxon>Epidendroideae</taxon>
        <taxon>Malaxideae</taxon>
        <taxon>Dendrobiinae</taxon>
        <taxon>Dendrobium</taxon>
    </lineage>
</organism>
<reference evidence="2 3" key="1">
    <citation type="journal article" date="2016" name="Sci. Rep.">
        <title>The Dendrobium catenatum Lindl. genome sequence provides insights into polysaccharide synthase, floral development and adaptive evolution.</title>
        <authorList>
            <person name="Zhang G.Q."/>
            <person name="Xu Q."/>
            <person name="Bian C."/>
            <person name="Tsai W.C."/>
            <person name="Yeh C.M."/>
            <person name="Liu K.W."/>
            <person name="Yoshida K."/>
            <person name="Zhang L.S."/>
            <person name="Chang S.B."/>
            <person name="Chen F."/>
            <person name="Shi Y."/>
            <person name="Su Y.Y."/>
            <person name="Zhang Y.Q."/>
            <person name="Chen L.J."/>
            <person name="Yin Y."/>
            <person name="Lin M."/>
            <person name="Huang H."/>
            <person name="Deng H."/>
            <person name="Wang Z.W."/>
            <person name="Zhu S.L."/>
            <person name="Zhao X."/>
            <person name="Deng C."/>
            <person name="Niu S.C."/>
            <person name="Huang J."/>
            <person name="Wang M."/>
            <person name="Liu G.H."/>
            <person name="Yang H.J."/>
            <person name="Xiao X.J."/>
            <person name="Hsiao Y.Y."/>
            <person name="Wu W.L."/>
            <person name="Chen Y.Y."/>
            <person name="Mitsuda N."/>
            <person name="Ohme-Takagi M."/>
            <person name="Luo Y.B."/>
            <person name="Van de Peer Y."/>
            <person name="Liu Z.J."/>
        </authorList>
    </citation>
    <scope>NUCLEOTIDE SEQUENCE [LARGE SCALE GENOMIC DNA]</scope>
    <source>
        <tissue evidence="2">The whole plant</tissue>
    </source>
</reference>
<protein>
    <recommendedName>
        <fullName evidence="1">Stress-response A/B barrel domain-containing protein</fullName>
    </recommendedName>
</protein>
<evidence type="ECO:0000313" key="3">
    <source>
        <dbReference type="Proteomes" id="UP000233837"/>
    </source>
</evidence>
<name>A0A2I0XHA5_9ASPA</name>
<dbReference type="Pfam" id="PF07876">
    <property type="entry name" value="Dabb"/>
    <property type="match status" value="1"/>
</dbReference>
<dbReference type="Gene3D" id="3.30.70.100">
    <property type="match status" value="1"/>
</dbReference>
<dbReference type="InterPro" id="IPR011008">
    <property type="entry name" value="Dimeric_a/b-barrel"/>
</dbReference>
<dbReference type="AlphaFoldDB" id="A0A2I0XHA5"/>
<feature type="domain" description="Stress-response A/B barrel" evidence="1">
    <location>
        <begin position="7"/>
        <end position="68"/>
    </location>
</feature>
<evidence type="ECO:0000313" key="2">
    <source>
        <dbReference type="EMBL" id="PKU87292.1"/>
    </source>
</evidence>
<accession>A0A2I0XHA5</accession>
<gene>
    <name evidence="2" type="ORF">MA16_Dca027205</name>
</gene>
<dbReference type="InterPro" id="IPR013097">
    <property type="entry name" value="Dabb"/>
</dbReference>
<sequence length="68" mass="7864">MSPTTIIEHLVLFRVRDSTDPSKIDTMVSSHRLLSSLDQIPHLAACHIHRRRSPAADFTHFLHIRFFS</sequence>
<reference evidence="2 3" key="2">
    <citation type="journal article" date="2017" name="Nature">
        <title>The Apostasia genome and the evolution of orchids.</title>
        <authorList>
            <person name="Zhang G.Q."/>
            <person name="Liu K.W."/>
            <person name="Li Z."/>
            <person name="Lohaus R."/>
            <person name="Hsiao Y.Y."/>
            <person name="Niu S.C."/>
            <person name="Wang J.Y."/>
            <person name="Lin Y.C."/>
            <person name="Xu Q."/>
            <person name="Chen L.J."/>
            <person name="Yoshida K."/>
            <person name="Fujiwara S."/>
            <person name="Wang Z.W."/>
            <person name="Zhang Y.Q."/>
            <person name="Mitsuda N."/>
            <person name="Wang M."/>
            <person name="Liu G.H."/>
            <person name="Pecoraro L."/>
            <person name="Huang H.X."/>
            <person name="Xiao X.J."/>
            <person name="Lin M."/>
            <person name="Wu X.Y."/>
            <person name="Wu W.L."/>
            <person name="Chen Y.Y."/>
            <person name="Chang S.B."/>
            <person name="Sakamoto S."/>
            <person name="Ohme-Takagi M."/>
            <person name="Yagi M."/>
            <person name="Zeng S.J."/>
            <person name="Shen C.Y."/>
            <person name="Yeh C.M."/>
            <person name="Luo Y.B."/>
            <person name="Tsai W.C."/>
            <person name="Van de Peer Y."/>
            <person name="Liu Z.J."/>
        </authorList>
    </citation>
    <scope>NUCLEOTIDE SEQUENCE [LARGE SCALE GENOMIC DNA]</scope>
    <source>
        <tissue evidence="2">The whole plant</tissue>
    </source>
</reference>
<dbReference type="EMBL" id="KZ501889">
    <property type="protein sequence ID" value="PKU87292.1"/>
    <property type="molecule type" value="Genomic_DNA"/>
</dbReference>
<proteinExistence type="predicted"/>